<sequence length="163" mass="18386">MAVELFSEIPGVVAAHLTSIYDDQKAQGKKIDLFIELADGHRIALQLSGPRDKEKIMRQINQLKEFPVIKELHNDEGEIIDKKLTLRAVVGFDRSLWGNAYNKFLAKKTENKISALPNKQEVMINSINNTIASMQLARQTAGAYAKDYDEAINYLNNVTLKKL</sequence>
<comment type="caution">
    <text evidence="1">The sequence shown here is derived from an EMBL/GenBank/DDBJ whole genome shotgun (WGS) entry which is preliminary data.</text>
</comment>
<reference evidence="2" key="1">
    <citation type="submission" date="2017-09" db="EMBL/GenBank/DDBJ databases">
        <title>Depth-based differentiation of microbial function through sediment-hosted aquifers and enrichment of novel symbionts in the deep terrestrial subsurface.</title>
        <authorList>
            <person name="Probst A.J."/>
            <person name="Ladd B."/>
            <person name="Jarett J.K."/>
            <person name="Geller-Mcgrath D.E."/>
            <person name="Sieber C.M.K."/>
            <person name="Emerson J.B."/>
            <person name="Anantharaman K."/>
            <person name="Thomas B.C."/>
            <person name="Malmstrom R."/>
            <person name="Stieglmeier M."/>
            <person name="Klingl A."/>
            <person name="Woyke T."/>
            <person name="Ryan C.M."/>
            <person name="Banfield J.F."/>
        </authorList>
    </citation>
    <scope>NUCLEOTIDE SEQUENCE [LARGE SCALE GENOMIC DNA]</scope>
</reference>
<organism evidence="1 2">
    <name type="scientific">Candidatus Portnoybacteria bacterium CG10_big_fil_rev_8_21_14_0_10_36_7</name>
    <dbReference type="NCBI Taxonomy" id="1974812"/>
    <lineage>
        <taxon>Bacteria</taxon>
        <taxon>Candidatus Portnoyibacteriota</taxon>
    </lineage>
</organism>
<accession>A0A2M8KEJ2</accession>
<dbReference type="AlphaFoldDB" id="A0A2M8KEJ2"/>
<name>A0A2M8KEJ2_9BACT</name>
<dbReference type="EMBL" id="PFDW01000027">
    <property type="protein sequence ID" value="PJE58340.1"/>
    <property type="molecule type" value="Genomic_DNA"/>
</dbReference>
<proteinExistence type="predicted"/>
<protein>
    <submittedName>
        <fullName evidence="1">Uncharacterized protein</fullName>
    </submittedName>
</protein>
<evidence type="ECO:0000313" key="2">
    <source>
        <dbReference type="Proteomes" id="UP000231450"/>
    </source>
</evidence>
<evidence type="ECO:0000313" key="1">
    <source>
        <dbReference type="EMBL" id="PJE58340.1"/>
    </source>
</evidence>
<gene>
    <name evidence="1" type="ORF">COU81_01250</name>
</gene>
<dbReference type="Proteomes" id="UP000231450">
    <property type="component" value="Unassembled WGS sequence"/>
</dbReference>